<keyword evidence="1" id="KW-0472">Membrane</keyword>
<feature type="transmembrane region" description="Helical" evidence="1">
    <location>
        <begin position="20"/>
        <end position="37"/>
    </location>
</feature>
<evidence type="ECO:0000256" key="1">
    <source>
        <dbReference type="SAM" id="Phobius"/>
    </source>
</evidence>
<dbReference type="EMBL" id="KY774314">
    <property type="protein sequence ID" value="ART31498.1"/>
    <property type="molecule type" value="Genomic_DNA"/>
</dbReference>
<evidence type="ECO:0000313" key="2">
    <source>
        <dbReference type="EMBL" id="ART31498.1"/>
    </source>
</evidence>
<reference evidence="2" key="1">
    <citation type="submission" date="2017-03" db="EMBL/GenBank/DDBJ databases">
        <title>The mitochondrial genome of the carnivorous plant Utricularia reniformis (Lentibulariaceae): structure, comparative analysis and evolutionary landmarks.</title>
        <authorList>
            <person name="Silva S.R."/>
            <person name="Alvarenga D.O."/>
            <person name="Michael T.P."/>
            <person name="Miranda V.F.O."/>
            <person name="Varani A.M."/>
        </authorList>
    </citation>
    <scope>NUCLEOTIDE SEQUENCE</scope>
</reference>
<sequence>MLYRKQDLWSLVLDKIIEGPAFYIIWALINYSIPGFYKKK</sequence>
<organism evidence="2">
    <name type="scientific">Utricularia reniformis</name>
    <dbReference type="NCBI Taxonomy" id="192314"/>
    <lineage>
        <taxon>Eukaryota</taxon>
        <taxon>Viridiplantae</taxon>
        <taxon>Streptophyta</taxon>
        <taxon>Embryophyta</taxon>
        <taxon>Tracheophyta</taxon>
        <taxon>Spermatophyta</taxon>
        <taxon>Magnoliopsida</taxon>
        <taxon>eudicotyledons</taxon>
        <taxon>Gunneridae</taxon>
        <taxon>Pentapetalae</taxon>
        <taxon>asterids</taxon>
        <taxon>lamiids</taxon>
        <taxon>Lamiales</taxon>
        <taxon>Lentibulariaceae</taxon>
        <taxon>Utricularia</taxon>
    </lineage>
</organism>
<name>A0A1Y0B281_9LAMI</name>
<proteinExistence type="predicted"/>
<accession>A0A1Y0B281</accession>
<dbReference type="AlphaFoldDB" id="A0A1Y0B281"/>
<gene>
    <name evidence="2" type="ORF">AEK19_MT1295</name>
</gene>
<keyword evidence="2" id="KW-0496">Mitochondrion</keyword>
<keyword evidence="1" id="KW-0812">Transmembrane</keyword>
<keyword evidence="1" id="KW-1133">Transmembrane helix</keyword>
<protein>
    <submittedName>
        <fullName evidence="2">Uncharacterized protein</fullName>
    </submittedName>
</protein>
<geneLocation type="mitochondrion" evidence="2"/>